<evidence type="ECO:0000259" key="9">
    <source>
        <dbReference type="PROSITE" id="PS50893"/>
    </source>
</evidence>
<keyword evidence="7" id="KW-1278">Translocase</keyword>
<evidence type="ECO:0000256" key="8">
    <source>
        <dbReference type="ARBA" id="ARBA00023136"/>
    </source>
</evidence>
<dbReference type="GO" id="GO:0043190">
    <property type="term" value="C:ATP-binding cassette (ABC) transporter complex"/>
    <property type="evidence" value="ECO:0007669"/>
    <property type="project" value="TreeGrafter"/>
</dbReference>
<dbReference type="InterPro" id="IPR003439">
    <property type="entry name" value="ABC_transporter-like_ATP-bd"/>
</dbReference>
<name>A0A1Y0CK21_9BACI</name>
<dbReference type="OrthoDB" id="501320at2"/>
<evidence type="ECO:0000256" key="3">
    <source>
        <dbReference type="ARBA" id="ARBA00022448"/>
    </source>
</evidence>
<evidence type="ECO:0000313" key="11">
    <source>
        <dbReference type="EMBL" id="TYS73841.1"/>
    </source>
</evidence>
<keyword evidence="5" id="KW-0547">Nucleotide-binding</keyword>
<dbReference type="PROSITE" id="PS00211">
    <property type="entry name" value="ABC_TRANSPORTER_1"/>
    <property type="match status" value="2"/>
</dbReference>
<dbReference type="CDD" id="cd03225">
    <property type="entry name" value="ABC_cobalt_CbiO_domain1"/>
    <property type="match status" value="2"/>
</dbReference>
<dbReference type="InterPro" id="IPR017871">
    <property type="entry name" value="ABC_transporter-like_CS"/>
</dbReference>
<dbReference type="EMBL" id="CP020880">
    <property type="protein sequence ID" value="ART75631.1"/>
    <property type="molecule type" value="Genomic_DNA"/>
</dbReference>
<comment type="subcellular location">
    <subcellularLocation>
        <location evidence="1">Cell membrane</location>
        <topology evidence="1">Peripheral membrane protein</topology>
    </subcellularLocation>
</comment>
<feature type="domain" description="ABC transporter" evidence="9">
    <location>
        <begin position="5"/>
        <end position="232"/>
    </location>
</feature>
<dbReference type="GeneID" id="96738003"/>
<dbReference type="Proteomes" id="UP000195573">
    <property type="component" value="Chromosome"/>
</dbReference>
<reference evidence="11 13" key="2">
    <citation type="submission" date="2019-08" db="EMBL/GenBank/DDBJ databases">
        <title>Bacillus genomes from the desert of Cuatro Cienegas, Coahuila.</title>
        <authorList>
            <person name="Olmedo-Alvarez G."/>
        </authorList>
    </citation>
    <scope>NUCLEOTIDE SEQUENCE [LARGE SCALE GENOMIC DNA]</scope>
    <source>
        <strain evidence="11 13">CH98b_3T</strain>
    </source>
</reference>
<dbReference type="Gene3D" id="3.40.50.300">
    <property type="entry name" value="P-loop containing nucleotide triphosphate hydrolases"/>
    <property type="match status" value="2"/>
</dbReference>
<dbReference type="EMBL" id="VTET01000002">
    <property type="protein sequence ID" value="TYS73841.1"/>
    <property type="molecule type" value="Genomic_DNA"/>
</dbReference>
<gene>
    <name evidence="10" type="ORF">B4U37_06135</name>
    <name evidence="11" type="ORF">FZC75_05870</name>
</gene>
<evidence type="ECO:0000256" key="7">
    <source>
        <dbReference type="ARBA" id="ARBA00022967"/>
    </source>
</evidence>
<dbReference type="GO" id="GO:0016887">
    <property type="term" value="F:ATP hydrolysis activity"/>
    <property type="evidence" value="ECO:0007669"/>
    <property type="project" value="InterPro"/>
</dbReference>
<dbReference type="Proteomes" id="UP000324517">
    <property type="component" value="Unassembled WGS sequence"/>
</dbReference>
<organism evidence="11 13">
    <name type="scientific">Sutcliffiella horikoshii</name>
    <dbReference type="NCBI Taxonomy" id="79883"/>
    <lineage>
        <taxon>Bacteria</taxon>
        <taxon>Bacillati</taxon>
        <taxon>Bacillota</taxon>
        <taxon>Bacilli</taxon>
        <taxon>Bacillales</taxon>
        <taxon>Bacillaceae</taxon>
        <taxon>Sutcliffiella</taxon>
    </lineage>
</organism>
<dbReference type="Pfam" id="PF00005">
    <property type="entry name" value="ABC_tran"/>
    <property type="match status" value="2"/>
</dbReference>
<dbReference type="AlphaFoldDB" id="A0A1Y0CK21"/>
<sequence>MKPIIKLNNLRLKYPGGNKIFNDLSLEVKKGEKVLILGPSGSGKSTLLQVFPGIIPNVVEVPMIVEDQLLPNSWGYVFQDPDAQFCMPYVDEELAFVLENLSVPREQMKSRIADALEMVGLELANPRSKIQQLSGGMKQRLAIASVLLMEPDVLFLDEPTALLDPEGTKDVWDTIKKVADDKTVIIVEHKVEQLLDFVERVIVLDDAGNIIADGKTQDVFKTSLSHLNQYGIWYPGAWENYLKNRKPFSMLNMEAETVLKVNGLSGYRGKEKKIYVEEAEIRKGEWISVIGENGAGKSTLLESVMKLIKTEGTLEINGEKVKRIPTDLITFVFQNPEFQFVTKSVEAELAYSLRLRKVEQETVMEKVEEMLKLFQLDYVRHHHPYQLSVGQKRRLSVAAAVIHQPSILLLDEPTFGQDSRNTFAMLEWLEALKNAGVSILMVTHDEHIVSEFSDTIWTIKDGQLIDMRSKERLRGRGEKDAVGAL</sequence>
<dbReference type="RefSeq" id="WP_088017514.1">
    <property type="nucleotide sequence ID" value="NZ_CP020880.1"/>
</dbReference>
<dbReference type="SMART" id="SM00382">
    <property type="entry name" value="AAA"/>
    <property type="match status" value="2"/>
</dbReference>
<dbReference type="GO" id="GO:0042626">
    <property type="term" value="F:ATPase-coupled transmembrane transporter activity"/>
    <property type="evidence" value="ECO:0007669"/>
    <property type="project" value="TreeGrafter"/>
</dbReference>
<keyword evidence="6 11" id="KW-0067">ATP-binding</keyword>
<reference evidence="10 12" key="1">
    <citation type="submission" date="2017-04" db="EMBL/GenBank/DDBJ databases">
        <title>Complete Genome Sequence of the Bacillus horikoshii 20a strain from Cuatro Cienegas, Coahuila, Mexico.</title>
        <authorList>
            <person name="Zarza E."/>
            <person name="Alcaraz L.D."/>
            <person name="Aguilar-Salinas B."/>
            <person name="Islas A."/>
            <person name="Olmedo-Alvarez G."/>
        </authorList>
    </citation>
    <scope>NUCLEOTIDE SEQUENCE [LARGE SCALE GENOMIC DNA]</scope>
    <source>
        <strain evidence="10 12">20a</strain>
    </source>
</reference>
<accession>A0A1Y0CK21</accession>
<dbReference type="InterPro" id="IPR050095">
    <property type="entry name" value="ECF_ABC_transporter_ATP-bd"/>
</dbReference>
<dbReference type="PROSITE" id="PS50893">
    <property type="entry name" value="ABC_TRANSPORTER_2"/>
    <property type="match status" value="2"/>
</dbReference>
<protein>
    <submittedName>
        <fullName evidence="10">ABC transporter</fullName>
    </submittedName>
    <submittedName>
        <fullName evidence="11">ATP-binding cassette domain-containing protein</fullName>
    </submittedName>
</protein>
<dbReference type="PANTHER" id="PTHR43553">
    <property type="entry name" value="HEAVY METAL TRANSPORTER"/>
    <property type="match status" value="1"/>
</dbReference>
<proteinExistence type="inferred from homology"/>
<evidence type="ECO:0000256" key="5">
    <source>
        <dbReference type="ARBA" id="ARBA00022741"/>
    </source>
</evidence>
<dbReference type="KEGG" id="bhk:B4U37_06135"/>
<evidence type="ECO:0000313" key="13">
    <source>
        <dbReference type="Proteomes" id="UP000324517"/>
    </source>
</evidence>
<evidence type="ECO:0000256" key="4">
    <source>
        <dbReference type="ARBA" id="ARBA00022475"/>
    </source>
</evidence>
<evidence type="ECO:0000313" key="10">
    <source>
        <dbReference type="EMBL" id="ART75631.1"/>
    </source>
</evidence>
<keyword evidence="3" id="KW-0813">Transport</keyword>
<keyword evidence="4" id="KW-1003">Cell membrane</keyword>
<dbReference type="GO" id="GO:0005524">
    <property type="term" value="F:ATP binding"/>
    <property type="evidence" value="ECO:0007669"/>
    <property type="project" value="UniProtKB-KW"/>
</dbReference>
<evidence type="ECO:0000256" key="6">
    <source>
        <dbReference type="ARBA" id="ARBA00022840"/>
    </source>
</evidence>
<keyword evidence="8" id="KW-0472">Membrane</keyword>
<keyword evidence="12" id="KW-1185">Reference proteome</keyword>
<evidence type="ECO:0000256" key="1">
    <source>
        <dbReference type="ARBA" id="ARBA00004202"/>
    </source>
</evidence>
<feature type="domain" description="ABC transporter" evidence="9">
    <location>
        <begin position="259"/>
        <end position="485"/>
    </location>
</feature>
<dbReference type="InterPro" id="IPR027417">
    <property type="entry name" value="P-loop_NTPase"/>
</dbReference>
<dbReference type="InterPro" id="IPR003593">
    <property type="entry name" value="AAA+_ATPase"/>
</dbReference>
<comment type="similarity">
    <text evidence="2">Belongs to the ABC transporter superfamily.</text>
</comment>
<evidence type="ECO:0000313" key="12">
    <source>
        <dbReference type="Proteomes" id="UP000195573"/>
    </source>
</evidence>
<evidence type="ECO:0000256" key="2">
    <source>
        <dbReference type="ARBA" id="ARBA00005417"/>
    </source>
</evidence>
<dbReference type="InterPro" id="IPR015856">
    <property type="entry name" value="ABC_transpr_CbiO/EcfA_su"/>
</dbReference>
<dbReference type="SUPFAM" id="SSF52540">
    <property type="entry name" value="P-loop containing nucleoside triphosphate hydrolases"/>
    <property type="match status" value="2"/>
</dbReference>